<keyword evidence="2 3" id="KW-0802">TPR repeat</keyword>
<feature type="repeat" description="TPR" evidence="3">
    <location>
        <begin position="1584"/>
        <end position="1617"/>
    </location>
</feature>
<feature type="signal peptide" evidence="4">
    <location>
        <begin position="1"/>
        <end position="18"/>
    </location>
</feature>
<name>A0A7S2S893_9STRA</name>
<dbReference type="EMBL" id="HBHK01017284">
    <property type="protein sequence ID" value="CAD9691172.1"/>
    <property type="molecule type" value="Transcribed_RNA"/>
</dbReference>
<dbReference type="InterPro" id="IPR051012">
    <property type="entry name" value="CellSynth/LPSAsmb/PSIAsmb"/>
</dbReference>
<proteinExistence type="predicted"/>
<protein>
    <submittedName>
        <fullName evidence="5">Uncharacterized protein</fullName>
    </submittedName>
</protein>
<accession>A0A7S2S893</accession>
<dbReference type="InterPro" id="IPR019734">
    <property type="entry name" value="TPR_rpt"/>
</dbReference>
<dbReference type="PANTHER" id="PTHR45586">
    <property type="entry name" value="TPR REPEAT-CONTAINING PROTEIN PA4667"/>
    <property type="match status" value="1"/>
</dbReference>
<feature type="repeat" description="TPR" evidence="3">
    <location>
        <begin position="1868"/>
        <end position="1901"/>
    </location>
</feature>
<keyword evidence="4" id="KW-0732">Signal</keyword>
<dbReference type="SMART" id="SM00028">
    <property type="entry name" value="TPR"/>
    <property type="match status" value="22"/>
</dbReference>
<feature type="chain" id="PRO_5030575014" evidence="4">
    <location>
        <begin position="19"/>
        <end position="1939"/>
    </location>
</feature>
<dbReference type="Pfam" id="PF13424">
    <property type="entry name" value="TPR_12"/>
    <property type="match status" value="1"/>
</dbReference>
<dbReference type="Pfam" id="PF13374">
    <property type="entry name" value="TPR_10"/>
    <property type="match status" value="1"/>
</dbReference>
<evidence type="ECO:0000256" key="1">
    <source>
        <dbReference type="ARBA" id="ARBA00022737"/>
    </source>
</evidence>
<evidence type="ECO:0000313" key="5">
    <source>
        <dbReference type="EMBL" id="CAD9691172.1"/>
    </source>
</evidence>
<dbReference type="PANTHER" id="PTHR45586:SF1">
    <property type="entry name" value="LIPOPOLYSACCHARIDE ASSEMBLY PROTEIN B"/>
    <property type="match status" value="1"/>
</dbReference>
<dbReference type="Gene3D" id="1.25.40.10">
    <property type="entry name" value="Tetratricopeptide repeat domain"/>
    <property type="match status" value="8"/>
</dbReference>
<dbReference type="Pfam" id="PF13432">
    <property type="entry name" value="TPR_16"/>
    <property type="match status" value="3"/>
</dbReference>
<feature type="repeat" description="TPR" evidence="3">
    <location>
        <begin position="270"/>
        <end position="303"/>
    </location>
</feature>
<dbReference type="Pfam" id="PF13174">
    <property type="entry name" value="TPR_6"/>
    <property type="match status" value="1"/>
</dbReference>
<dbReference type="PROSITE" id="PS50005">
    <property type="entry name" value="TPR"/>
    <property type="match status" value="4"/>
</dbReference>
<keyword evidence="1" id="KW-0677">Repeat</keyword>
<sequence length="1939" mass="215707">MRGLIPLILALTVTFADASPTDLSGCGCWFAFWQEARIARKKVIVMESNSLSARTGSSEEYLSFEAMQSWVAFEQRFISVSKEWEAAIDAGERSSWSEMLRYAQQALTIIDGTAFEDEIALSATVRDKVNSIRCLKFKALQELGDKDRAISILEELIHNSQGGMIPRNPAFLAYLLEMAGKIYMRIGDSIEAEKKFTHLLQIKGDSLEAHKGLGSSLDLRLLRIWNPDYIVVSNAPEQVSRDQQSDLTDALSSRILDHFLRAIRLGCVDRHVMVRVGTLLAEREEWDAAARHLTRAVKLWPESSQVHLQLGRVLRTRGQILRQYGIVQDDAREADRLVGLAISHYQQATWIDLNGVEARLELGELLLGENRSVEAMHIVSQANDLDSEHIWGRVLMGEITNRLGRPKETIENLVHALKLAERNAMDDEKTLHLQTLLGDAYLKQENLNMALSTYQTCLQLILKQGGDNQDTLALVYANLGIVKSKQNDLQGAKEAFAAALELGDVGIAHAGLGNVILHESKTDQLVTDGLTHLRLGLDFGCRDSEVILTGLNLLPDVLSRDNIQLEKRILQAAVGIWPSSWEFNFLLGKILLDEEHPTDSPMAMDAVFLVRRSTSLNPQCLECFVLLGKLYQRQRRNHLALESLTQAFNIDKMNPMTHLMLGSTLARIGRHDQSLRAFQDSIKFASTEPALAHVATQARVNSAAVLLQKKEITKALELLFKAVADEPENVEALHTLSLVLLANGQSSLANRYSAKVELIQGTSTNKLPQSVEESWSSIFTSAFRRLGNPFVTVDTKLPTAKVTTPQKTLSTDRVVEDIFLGKKRKQNETKAKTRGASNTCKNSNMATDTGLLIQDAGSLFQLAGMFAAQGELDKAMDCFGHVAESSNDLLAPVAQFELGMLMKSIDQEEALSLLTSASNTLPVEHESHLKSLLWAAVLVSRTHGDSGHRLALLSNAARSHPNSFHAFHALGVELEERGDINRAQDAFMEASFNLETNSSFSAADTFYRIANLKAKLNLPKSLDYLERAVDFTKTQQHQVEVEVDSLVAFKFPNVQMLHIAVLTDLGTAYREMGQAQKASDVLVDALHRVRQVDGHAMKRFAAQCLQELGKIFSKDKQQSLALLFFRGALRILPTEEPEIIPALIATTFKCGQPYEHALLSEKRALRNLHDEEVVLDAAHNLERVGLIEKAVELIRAFLVGRKQSADGLQVKKYLVELMTSKAKLDEAKRYVREDGMFALALERVEHLSIGMKSMLVEEWFLNEHQEPSSDTRLVWASASDLLRKLQSPRLALEMGRHMLHSNADDLEAAANVFGIGLGSEFSALNRSTIAASRESTLHANMLIIPHIVGVIEGNVVVSDELRELHSELAVIRMKQGEIILALIHVWWYLASESPTSLPAEKVFSFDIHASRLSLELSLSTSDTMLASHMRQLALSHAQTAEETLIKNQWNDNQDQMRCGVGSLWYILGNHEKSLKVYNSIKSNSCLCKDAGLGLVFSSIGDKKEALKHFEQVHTQYPNKRSKDVKSKTVRRAVPENFLRSCSVLNGDAMLRYGKLLSEVGKSQEAITVLRLASEDVELSHQKHVDALFHLGSTNFHIGKYRQAIDSLLDVLALVPGHLSARNNIGAALYRLGDLSTAVKHLNNVLVRCNAIHARDTGDEINECKLTARMNLALAYEDLGEFDAAVVHARAVLLSANKDPRVDKTSVLRQIARALGTQGKFDEAVVTLRSAVKSLQLELQYVQTSEKVVSRSNVVARSESRVRHEIADTLQDLGLVLTRAGEFDEAVRILRNVLLMRCNEKFNQNEDKEQLVSSTLWDVLDSLPVRAIEKQLKSPGPLTDLGNAYFQARNFEQAKRVYELSDRLFPDRTNTLNNLGVVAFHQDNLELATSYLTRALEIDPTNEHARVALNQISSNGKVVDYLRIMPSSIGHPPGTTLPIV</sequence>
<dbReference type="SUPFAM" id="SSF48452">
    <property type="entry name" value="TPR-like"/>
    <property type="match status" value="6"/>
</dbReference>
<evidence type="ECO:0000256" key="2">
    <source>
        <dbReference type="ARBA" id="ARBA00022803"/>
    </source>
</evidence>
<gene>
    <name evidence="5" type="ORF">QSP1433_LOCUS10890</name>
</gene>
<dbReference type="InterPro" id="IPR011990">
    <property type="entry name" value="TPR-like_helical_dom_sf"/>
</dbReference>
<evidence type="ECO:0000256" key="3">
    <source>
        <dbReference type="PROSITE-ProRule" id="PRU00339"/>
    </source>
</evidence>
<feature type="repeat" description="TPR" evidence="3">
    <location>
        <begin position="1834"/>
        <end position="1867"/>
    </location>
</feature>
<evidence type="ECO:0000256" key="4">
    <source>
        <dbReference type="SAM" id="SignalP"/>
    </source>
</evidence>
<reference evidence="5" key="1">
    <citation type="submission" date="2021-01" db="EMBL/GenBank/DDBJ databases">
        <authorList>
            <person name="Corre E."/>
            <person name="Pelletier E."/>
            <person name="Niang G."/>
            <person name="Scheremetjew M."/>
            <person name="Finn R."/>
            <person name="Kale V."/>
            <person name="Holt S."/>
            <person name="Cochrane G."/>
            <person name="Meng A."/>
            <person name="Brown T."/>
            <person name="Cohen L."/>
        </authorList>
    </citation>
    <scope>NUCLEOTIDE SEQUENCE</scope>
    <source>
        <strain evidence="5">NY070348D</strain>
    </source>
</reference>
<organism evidence="5">
    <name type="scientific">Mucochytrium quahogii</name>
    <dbReference type="NCBI Taxonomy" id="96639"/>
    <lineage>
        <taxon>Eukaryota</taxon>
        <taxon>Sar</taxon>
        <taxon>Stramenopiles</taxon>
        <taxon>Bigyra</taxon>
        <taxon>Labyrinthulomycetes</taxon>
        <taxon>Thraustochytrida</taxon>
        <taxon>Thraustochytriidae</taxon>
        <taxon>Mucochytrium</taxon>
    </lineage>
</organism>